<gene>
    <name evidence="2" type="ORF">F2Z80_06690</name>
</gene>
<organism evidence="2 3">
    <name type="scientific">Vibrio fortis</name>
    <dbReference type="NCBI Taxonomy" id="212667"/>
    <lineage>
        <taxon>Bacteria</taxon>
        <taxon>Pseudomonadati</taxon>
        <taxon>Pseudomonadota</taxon>
        <taxon>Gammaproteobacteria</taxon>
        <taxon>Vibrionales</taxon>
        <taxon>Vibrionaceae</taxon>
        <taxon>Vibrio</taxon>
    </lineage>
</organism>
<dbReference type="EMBL" id="VXDD01000001">
    <property type="protein sequence ID" value="KAB0303640.1"/>
    <property type="molecule type" value="Genomic_DNA"/>
</dbReference>
<evidence type="ECO:0000256" key="1">
    <source>
        <dbReference type="SAM" id="Phobius"/>
    </source>
</evidence>
<dbReference type="InterPro" id="IPR025738">
    <property type="entry name" value="BatD"/>
</dbReference>
<evidence type="ECO:0000313" key="2">
    <source>
        <dbReference type="EMBL" id="KAB0303640.1"/>
    </source>
</evidence>
<dbReference type="PANTHER" id="PTHR40940:SF1">
    <property type="entry name" value="PROTEIN BATD"/>
    <property type="match status" value="1"/>
</dbReference>
<sequence>MDNRQKRSGRMIQNKWIWICALFFVFSGYVKAQESADRIDDQHVILKAWVSHVSNEPVVNEQVMINVEVMTDTWFTKGTYIHRFDIDNAMVLSNSMSTVNSTERLNGKVYSKQHWQIETYPLTSGIFEVPKIEIDIVTKGSHGHLPHSLVTPPLRFNVKPNTDVTMPNNEQSSPGLANRIAVGHNVQLSQDWNITHQYSGEYSDGRLEVGDSIERIVSITAEDTVGMLLPDLLGPLNEQDESFLVFPVIKKTQDEVNRGLRQASQIEIATYVVKQAGEVTLPAISLNWWDPYSQIMRVLTLPEKSWKVSHTLASFWEAYNKTFLVAVLLVIATAVVTRRLYLNLKSRPRSAWWLLLVAIMKQDIALYETAIYRILLRVYHRRTFVIEGHKDNALYQVQFRYRIRSKIDAVSANYVSRITLIKLFVLLIVEQ</sequence>
<comment type="caution">
    <text evidence="2">The sequence shown here is derived from an EMBL/GenBank/DDBJ whole genome shotgun (WGS) entry which is preliminary data.</text>
</comment>
<feature type="transmembrane region" description="Helical" evidence="1">
    <location>
        <begin position="323"/>
        <end position="341"/>
    </location>
</feature>
<protein>
    <submittedName>
        <fullName evidence="2">Protein BatD</fullName>
    </submittedName>
</protein>
<keyword evidence="1" id="KW-1133">Transmembrane helix</keyword>
<accession>A0A5N3S9W3</accession>
<dbReference type="PANTHER" id="PTHR40940">
    <property type="entry name" value="PROTEIN BATD-RELATED"/>
    <property type="match status" value="1"/>
</dbReference>
<reference evidence="2 3" key="1">
    <citation type="submission" date="2019-09" db="EMBL/GenBank/DDBJ databases">
        <title>Vibrio Fortis S7-72.</title>
        <authorList>
            <person name="Das S.K."/>
        </authorList>
    </citation>
    <scope>NUCLEOTIDE SEQUENCE [LARGE SCALE GENOMIC DNA]</scope>
    <source>
        <strain evidence="2 3">S7-72</strain>
    </source>
</reference>
<evidence type="ECO:0000313" key="3">
    <source>
        <dbReference type="Proteomes" id="UP000326687"/>
    </source>
</evidence>
<dbReference type="AlphaFoldDB" id="A0A5N3S9W3"/>
<keyword evidence="1" id="KW-0472">Membrane</keyword>
<dbReference type="Proteomes" id="UP000326687">
    <property type="component" value="Unassembled WGS sequence"/>
</dbReference>
<name>A0A5N3S9W3_9VIBR</name>
<proteinExistence type="predicted"/>
<keyword evidence="1" id="KW-0812">Transmembrane</keyword>